<keyword evidence="2" id="KW-1185">Reference proteome</keyword>
<evidence type="ECO:0000313" key="1">
    <source>
        <dbReference type="EMBL" id="EHJ60388.1"/>
    </source>
</evidence>
<sequence>MLIARVFAGPALPGKGNSDHTDAIATHFLKLGDELRWACTAAVTGV</sequence>
<reference evidence="1 2" key="1">
    <citation type="journal article" date="2012" name="J. Bacteriol.">
        <title>Genome sequence of benzo(a)pyrene-degrading bacterium Novosphingobium pentaromativorans US6-1.</title>
        <authorList>
            <person name="Luo Y.R."/>
            <person name="Kang S.G."/>
            <person name="Kim S.J."/>
            <person name="Kim M.R."/>
            <person name="Li N."/>
            <person name="Lee J.H."/>
            <person name="Kwon K.K."/>
        </authorList>
    </citation>
    <scope>NUCLEOTIDE SEQUENCE [LARGE SCALE GENOMIC DNA]</scope>
    <source>
        <strain evidence="1 2">US6-1</strain>
    </source>
</reference>
<gene>
    <name evidence="1" type="ORF">NSU_2736</name>
</gene>
<protein>
    <submittedName>
        <fullName evidence="1">Uncharacterized protein</fullName>
    </submittedName>
</protein>
<name>G6EEG5_9SPHN</name>
<organism evidence="1 2">
    <name type="scientific">Novosphingobium pentaromativorans US6-1</name>
    <dbReference type="NCBI Taxonomy" id="1088721"/>
    <lineage>
        <taxon>Bacteria</taxon>
        <taxon>Pseudomonadati</taxon>
        <taxon>Pseudomonadota</taxon>
        <taxon>Alphaproteobacteria</taxon>
        <taxon>Sphingomonadales</taxon>
        <taxon>Sphingomonadaceae</taxon>
        <taxon>Novosphingobium</taxon>
    </lineage>
</organism>
<dbReference type="EMBL" id="AGFM01000039">
    <property type="protein sequence ID" value="EHJ60388.1"/>
    <property type="molecule type" value="Genomic_DNA"/>
</dbReference>
<accession>G6EEG5</accession>
<proteinExistence type="predicted"/>
<comment type="caution">
    <text evidence="1">The sequence shown here is derived from an EMBL/GenBank/DDBJ whole genome shotgun (WGS) entry which is preliminary data.</text>
</comment>
<evidence type="ECO:0000313" key="2">
    <source>
        <dbReference type="Proteomes" id="UP000004030"/>
    </source>
</evidence>
<dbReference type="Proteomes" id="UP000004030">
    <property type="component" value="Unassembled WGS sequence"/>
</dbReference>
<dbReference type="AlphaFoldDB" id="G6EEG5"/>